<dbReference type="GO" id="GO:0016787">
    <property type="term" value="F:hydrolase activity"/>
    <property type="evidence" value="ECO:0007669"/>
    <property type="project" value="UniProtKB-KW"/>
</dbReference>
<reference evidence="2 3" key="1">
    <citation type="submission" date="2023-11" db="EMBL/GenBank/DDBJ databases">
        <title>Lentzea sokolovensis, sp. nov., Lentzea kristufkii, sp. nov., and Lentzea miocenensis, sp. nov., rare actinobacteria from Sokolov Coal Basin, Miocene lacustrine sediment, Czech Republic.</title>
        <authorList>
            <person name="Lara A."/>
            <person name="Kotroba L."/>
            <person name="Nouioui I."/>
            <person name="Neumann-Schaal M."/>
            <person name="Mast Y."/>
            <person name="Chronakova A."/>
        </authorList>
    </citation>
    <scope>NUCLEOTIDE SEQUENCE [LARGE SCALE GENOMIC DNA]</scope>
    <source>
        <strain evidence="2 3">BCCO 10_0061</strain>
    </source>
</reference>
<dbReference type="Gene3D" id="3.40.50.1820">
    <property type="entry name" value="alpha/beta hydrolase"/>
    <property type="match status" value="1"/>
</dbReference>
<gene>
    <name evidence="2" type="ORF">SK854_09520</name>
</gene>
<comment type="caution">
    <text evidence="2">The sequence shown here is derived from an EMBL/GenBank/DDBJ whole genome shotgun (WGS) entry which is preliminary data.</text>
</comment>
<keyword evidence="3" id="KW-1185">Reference proteome</keyword>
<evidence type="ECO:0000313" key="3">
    <source>
        <dbReference type="Proteomes" id="UP001285352"/>
    </source>
</evidence>
<dbReference type="PRINTS" id="PR00111">
    <property type="entry name" value="ABHYDROLASE"/>
</dbReference>
<dbReference type="PANTHER" id="PTHR43433">
    <property type="entry name" value="HYDROLASE, ALPHA/BETA FOLD FAMILY PROTEIN"/>
    <property type="match status" value="1"/>
</dbReference>
<dbReference type="RefSeq" id="WP_319974638.1">
    <property type="nucleotide sequence ID" value="NZ_JAXAVU010000004.1"/>
</dbReference>
<dbReference type="EMBL" id="JAXAVU010000004">
    <property type="protein sequence ID" value="MDX8142351.1"/>
    <property type="molecule type" value="Genomic_DNA"/>
</dbReference>
<dbReference type="PANTHER" id="PTHR43433:SF5">
    <property type="entry name" value="AB HYDROLASE-1 DOMAIN-CONTAINING PROTEIN"/>
    <property type="match status" value="1"/>
</dbReference>
<dbReference type="InterPro" id="IPR050471">
    <property type="entry name" value="AB_hydrolase"/>
</dbReference>
<organism evidence="2 3">
    <name type="scientific">Lentzea sokolovensis</name>
    <dbReference type="NCBI Taxonomy" id="3095429"/>
    <lineage>
        <taxon>Bacteria</taxon>
        <taxon>Bacillati</taxon>
        <taxon>Actinomycetota</taxon>
        <taxon>Actinomycetes</taxon>
        <taxon>Pseudonocardiales</taxon>
        <taxon>Pseudonocardiaceae</taxon>
        <taxon>Lentzea</taxon>
    </lineage>
</organism>
<proteinExistence type="predicted"/>
<dbReference type="InterPro" id="IPR000073">
    <property type="entry name" value="AB_hydrolase_1"/>
</dbReference>
<dbReference type="Pfam" id="PF00561">
    <property type="entry name" value="Abhydrolase_1"/>
    <property type="match status" value="1"/>
</dbReference>
<dbReference type="SUPFAM" id="SSF53474">
    <property type="entry name" value="alpha/beta-Hydrolases"/>
    <property type="match status" value="1"/>
</dbReference>
<sequence length="266" mass="28026">MRVNGVELCVETFGDPADPAVLLIHGACASMLWWESELCAAIAARGRFVIRYDNRDTGLSVSYPPGEPGYALSDLVLDAVGILDALGVDRAHVVGRSMSGAIALALGVDHADRVLSLTFVATTTGDPDLPPMTEAFLEASGAQASSDVESIVSVLRAYAGTSPYFDEEAVRLLALQDVARTVNLASAMTNHFRIEFDAPRGGGFGDIVAPTLVIHGSLDPVYPPEHGEALRDAVPGASLLVLDSVGHDLPRPVWPEFVGALVEHTA</sequence>
<protein>
    <submittedName>
        <fullName evidence="2">Alpha/beta hydrolase</fullName>
    </submittedName>
</protein>
<name>A0ABU4UUC4_9PSEU</name>
<keyword evidence="2" id="KW-0378">Hydrolase</keyword>
<dbReference type="InterPro" id="IPR029058">
    <property type="entry name" value="AB_hydrolase_fold"/>
</dbReference>
<accession>A0ABU4UUC4</accession>
<evidence type="ECO:0000259" key="1">
    <source>
        <dbReference type="Pfam" id="PF00561"/>
    </source>
</evidence>
<evidence type="ECO:0000313" key="2">
    <source>
        <dbReference type="EMBL" id="MDX8142351.1"/>
    </source>
</evidence>
<feature type="domain" description="AB hydrolase-1" evidence="1">
    <location>
        <begin position="19"/>
        <end position="248"/>
    </location>
</feature>
<dbReference type="Proteomes" id="UP001285352">
    <property type="component" value="Unassembled WGS sequence"/>
</dbReference>